<comment type="similarity">
    <text evidence="2 9">Belongs to the complex I NDUFA8 subunit family.</text>
</comment>
<dbReference type="InterPro" id="IPR016680">
    <property type="entry name" value="NDUFA8"/>
</dbReference>
<evidence type="ECO:0000256" key="9">
    <source>
        <dbReference type="PIRNR" id="PIRNR017016"/>
    </source>
</evidence>
<dbReference type="PIRSF" id="PIRSF017016">
    <property type="entry name" value="NDUA8"/>
    <property type="match status" value="1"/>
</dbReference>
<evidence type="ECO:0000256" key="6">
    <source>
        <dbReference type="ARBA" id="ARBA00022982"/>
    </source>
</evidence>
<keyword evidence="9" id="KW-0472">Membrane</keyword>
<protein>
    <recommendedName>
        <fullName evidence="9">NADH-ubiquinone oxidoreductase</fullName>
    </recommendedName>
</protein>
<evidence type="ECO:0000256" key="2">
    <source>
        <dbReference type="ARBA" id="ARBA00010705"/>
    </source>
</evidence>
<keyword evidence="7 9" id="KW-0496">Mitochondrion</keyword>
<accession>A0A1Y1ZCJ6</accession>
<evidence type="ECO:0000256" key="4">
    <source>
        <dbReference type="ARBA" id="ARBA00022660"/>
    </source>
</evidence>
<dbReference type="GO" id="GO:0005743">
    <property type="term" value="C:mitochondrial inner membrane"/>
    <property type="evidence" value="ECO:0007669"/>
    <property type="project" value="UniProtKB-SubCell"/>
</dbReference>
<keyword evidence="8" id="KW-1015">Disulfide bond</keyword>
<gene>
    <name evidence="10" type="ORF">K493DRAFT_201517</name>
</gene>
<dbReference type="Proteomes" id="UP000193498">
    <property type="component" value="Unassembled WGS sequence"/>
</dbReference>
<dbReference type="PANTHER" id="PTHR13344">
    <property type="entry name" value="NADH-UBIQUINONE OXIDOREDUCTASE"/>
    <property type="match status" value="1"/>
</dbReference>
<dbReference type="OrthoDB" id="276296at2759"/>
<dbReference type="GO" id="GO:0006120">
    <property type="term" value="P:mitochondrial electron transport, NADH to ubiquinone"/>
    <property type="evidence" value="ECO:0007669"/>
    <property type="project" value="InterPro"/>
</dbReference>
<evidence type="ECO:0000256" key="3">
    <source>
        <dbReference type="ARBA" id="ARBA00022448"/>
    </source>
</evidence>
<evidence type="ECO:0000256" key="1">
    <source>
        <dbReference type="ARBA" id="ARBA00003195"/>
    </source>
</evidence>
<proteinExistence type="inferred from homology"/>
<keyword evidence="5" id="KW-0677">Repeat</keyword>
<evidence type="ECO:0000256" key="8">
    <source>
        <dbReference type="ARBA" id="ARBA00023157"/>
    </source>
</evidence>
<evidence type="ECO:0000313" key="10">
    <source>
        <dbReference type="EMBL" id="ORY07990.1"/>
    </source>
</evidence>
<sequence>MAAPGNPDLCTINSVEPAPMPSEVPSVPEVGATSAPLTSAAFFIGAYCKDYNEDFMLCKAENNDPKHCLKEGRKVTRCVVDLLKKMKENCGKEFENHYTCLDNNDFEYYACRRQEGKLNECVFNKLGLEKIINGTPEGETPIHLKANPIYN</sequence>
<comment type="subcellular location">
    <subcellularLocation>
        <location evidence="9">Mitochondrion inner membrane</location>
    </subcellularLocation>
</comment>
<keyword evidence="11" id="KW-1185">Reference proteome</keyword>
<keyword evidence="4 9" id="KW-0679">Respiratory chain</keyword>
<dbReference type="STRING" id="1314790.A0A1Y1ZCJ6"/>
<evidence type="ECO:0000256" key="7">
    <source>
        <dbReference type="ARBA" id="ARBA00023128"/>
    </source>
</evidence>
<evidence type="ECO:0000256" key="5">
    <source>
        <dbReference type="ARBA" id="ARBA00022737"/>
    </source>
</evidence>
<evidence type="ECO:0000313" key="11">
    <source>
        <dbReference type="Proteomes" id="UP000193498"/>
    </source>
</evidence>
<name>A0A1Y1ZCJ6_9FUNG</name>
<dbReference type="PROSITE" id="PS51808">
    <property type="entry name" value="CHCH"/>
    <property type="match status" value="1"/>
</dbReference>
<comment type="caution">
    <text evidence="10">The sequence shown here is derived from an EMBL/GenBank/DDBJ whole genome shotgun (WGS) entry which is preliminary data.</text>
</comment>
<dbReference type="AlphaFoldDB" id="A0A1Y1ZCJ6"/>
<dbReference type="PANTHER" id="PTHR13344:SF0">
    <property type="entry name" value="NADH DEHYDROGENASE [UBIQUINONE] 1 ALPHA SUBCOMPLEX SUBUNIT 8"/>
    <property type="match status" value="1"/>
</dbReference>
<reference evidence="10 11" key="1">
    <citation type="submission" date="2016-07" db="EMBL/GenBank/DDBJ databases">
        <title>Pervasive Adenine N6-methylation of Active Genes in Fungi.</title>
        <authorList>
            <consortium name="DOE Joint Genome Institute"/>
            <person name="Mondo S.J."/>
            <person name="Dannebaum R.O."/>
            <person name="Kuo R.C."/>
            <person name="Labutti K."/>
            <person name="Haridas S."/>
            <person name="Kuo A."/>
            <person name="Salamov A."/>
            <person name="Ahrendt S.R."/>
            <person name="Lipzen A."/>
            <person name="Sullivan W."/>
            <person name="Andreopoulos W.B."/>
            <person name="Clum A."/>
            <person name="Lindquist E."/>
            <person name="Daum C."/>
            <person name="Ramamoorthy G.K."/>
            <person name="Gryganskyi A."/>
            <person name="Culley D."/>
            <person name="Magnuson J.K."/>
            <person name="James T.Y."/>
            <person name="O'Malley M.A."/>
            <person name="Stajich J.E."/>
            <person name="Spatafora J.W."/>
            <person name="Visel A."/>
            <person name="Grigoriev I.V."/>
        </authorList>
    </citation>
    <scope>NUCLEOTIDE SEQUENCE [LARGE SCALE GENOMIC DNA]</scope>
    <source>
        <strain evidence="10 11">CBS 931.73</strain>
    </source>
</reference>
<dbReference type="InParanoid" id="A0A1Y1ZCJ6"/>
<keyword evidence="9" id="KW-0999">Mitochondrion inner membrane</keyword>
<dbReference type="EMBL" id="MCFE01000004">
    <property type="protein sequence ID" value="ORY07990.1"/>
    <property type="molecule type" value="Genomic_DNA"/>
</dbReference>
<comment type="function">
    <text evidence="1 9">Accessory subunit of the mitochondrial membrane respiratory chain NADH dehydrogenase (Complex I), that is believed not to be involved in catalysis. Complex I functions in the transfer of electrons from NADH to the respiratory chain. The immediate electron acceptor for the enzyme is believed to be ubiquinone.</text>
</comment>
<organism evidence="10 11">
    <name type="scientific">Basidiobolus meristosporus CBS 931.73</name>
    <dbReference type="NCBI Taxonomy" id="1314790"/>
    <lineage>
        <taxon>Eukaryota</taxon>
        <taxon>Fungi</taxon>
        <taxon>Fungi incertae sedis</taxon>
        <taxon>Zoopagomycota</taxon>
        <taxon>Entomophthoromycotina</taxon>
        <taxon>Basidiobolomycetes</taxon>
        <taxon>Basidiobolales</taxon>
        <taxon>Basidiobolaceae</taxon>
        <taxon>Basidiobolus</taxon>
    </lineage>
</organism>
<keyword evidence="3 9" id="KW-0813">Transport</keyword>
<keyword evidence="6 9" id="KW-0249">Electron transport</keyword>